<evidence type="ECO:0000313" key="2">
    <source>
        <dbReference type="EMBL" id="GMR59119.1"/>
    </source>
</evidence>
<proteinExistence type="predicted"/>
<keyword evidence="3" id="KW-1185">Reference proteome</keyword>
<sequence length="107" mass="11738">MVMLCMSCCLCSPTPPLPSQLLLNPSSRDGFAPAPGDEDYSETTLSPSTGRRKEQDEECSDGAHDNISEYIKEILTSSYNKNSVPSKLNTTSVIIEFESRTSNQSTR</sequence>
<gene>
    <name evidence="2" type="ORF">PMAYCL1PPCAC_29314</name>
</gene>
<evidence type="ECO:0000256" key="1">
    <source>
        <dbReference type="SAM" id="MobiDB-lite"/>
    </source>
</evidence>
<dbReference type="EMBL" id="BTRK01000006">
    <property type="protein sequence ID" value="GMR59119.1"/>
    <property type="molecule type" value="Genomic_DNA"/>
</dbReference>
<accession>A0AAN5D9U0</accession>
<dbReference type="AlphaFoldDB" id="A0AAN5D9U0"/>
<feature type="compositionally biased region" description="Basic and acidic residues" evidence="1">
    <location>
        <begin position="51"/>
        <end position="65"/>
    </location>
</feature>
<reference evidence="3" key="1">
    <citation type="submission" date="2022-10" db="EMBL/GenBank/DDBJ databases">
        <title>Genome assembly of Pristionchus species.</title>
        <authorList>
            <person name="Yoshida K."/>
            <person name="Sommer R.J."/>
        </authorList>
    </citation>
    <scope>NUCLEOTIDE SEQUENCE [LARGE SCALE GENOMIC DNA]</scope>
    <source>
        <strain evidence="3">RS5460</strain>
    </source>
</reference>
<comment type="caution">
    <text evidence="2">The sequence shown here is derived from an EMBL/GenBank/DDBJ whole genome shotgun (WGS) entry which is preliminary data.</text>
</comment>
<organism evidence="2 3">
    <name type="scientific">Pristionchus mayeri</name>
    <dbReference type="NCBI Taxonomy" id="1317129"/>
    <lineage>
        <taxon>Eukaryota</taxon>
        <taxon>Metazoa</taxon>
        <taxon>Ecdysozoa</taxon>
        <taxon>Nematoda</taxon>
        <taxon>Chromadorea</taxon>
        <taxon>Rhabditida</taxon>
        <taxon>Rhabditina</taxon>
        <taxon>Diplogasteromorpha</taxon>
        <taxon>Diplogasteroidea</taxon>
        <taxon>Neodiplogasteridae</taxon>
        <taxon>Pristionchus</taxon>
    </lineage>
</organism>
<dbReference type="Proteomes" id="UP001328107">
    <property type="component" value="Unassembled WGS sequence"/>
</dbReference>
<name>A0AAN5D9U0_9BILA</name>
<evidence type="ECO:0000313" key="3">
    <source>
        <dbReference type="Proteomes" id="UP001328107"/>
    </source>
</evidence>
<protein>
    <submittedName>
        <fullName evidence="2">Uncharacterized protein</fullName>
    </submittedName>
</protein>
<feature type="region of interest" description="Disordered" evidence="1">
    <location>
        <begin position="22"/>
        <end position="65"/>
    </location>
</feature>